<reference evidence="1 2" key="1">
    <citation type="submission" date="2020-08" db="EMBL/GenBank/DDBJ databases">
        <authorList>
            <person name="Newling K."/>
            <person name="Davey J."/>
            <person name="Forrester S."/>
        </authorList>
    </citation>
    <scope>NUCLEOTIDE SEQUENCE [LARGE SCALE GENOMIC DNA]</scope>
    <source>
        <strain evidence="2">Crithidia deanei Carvalho (ATCC PRA-265)</strain>
    </source>
</reference>
<proteinExistence type="predicted"/>
<evidence type="ECO:0000313" key="2">
    <source>
        <dbReference type="Proteomes" id="UP000515908"/>
    </source>
</evidence>
<name>A0A7G2CIS9_9TRYP</name>
<accession>A0A7G2CIS9</accession>
<organism evidence="1 2">
    <name type="scientific">Angomonas deanei</name>
    <dbReference type="NCBI Taxonomy" id="59799"/>
    <lineage>
        <taxon>Eukaryota</taxon>
        <taxon>Discoba</taxon>
        <taxon>Euglenozoa</taxon>
        <taxon>Kinetoplastea</taxon>
        <taxon>Metakinetoplastina</taxon>
        <taxon>Trypanosomatida</taxon>
        <taxon>Trypanosomatidae</taxon>
        <taxon>Strigomonadinae</taxon>
        <taxon>Angomonas</taxon>
    </lineage>
</organism>
<sequence>MPGPYILPYMLSPYRLPRLLLRRMLPDRDAFRCPPRRPEAYKLLFTLLVLLLLLERLKLLLSCSPRMWEMILIF</sequence>
<protein>
    <submittedName>
        <fullName evidence="1">Uncharacterized protein</fullName>
    </submittedName>
</protein>
<gene>
    <name evidence="1" type="ORF">ADEAN_000564900</name>
</gene>
<dbReference type="VEuPathDB" id="TriTrypDB:ADEAN_000564900"/>
<dbReference type="Proteomes" id="UP000515908">
    <property type="component" value="Chromosome 10"/>
</dbReference>
<dbReference type="EMBL" id="LR877154">
    <property type="protein sequence ID" value="CAD2218162.1"/>
    <property type="molecule type" value="Genomic_DNA"/>
</dbReference>
<evidence type="ECO:0000313" key="1">
    <source>
        <dbReference type="EMBL" id="CAD2218162.1"/>
    </source>
</evidence>
<dbReference type="AlphaFoldDB" id="A0A7G2CIS9"/>
<keyword evidence="2" id="KW-1185">Reference proteome</keyword>